<gene>
    <name evidence="1" type="ORF">ACFPZN_56075</name>
</gene>
<accession>A0ABW1AKA1</accession>
<reference evidence="2" key="1">
    <citation type="journal article" date="2019" name="Int. J. Syst. Evol. Microbiol.">
        <title>The Global Catalogue of Microorganisms (GCM) 10K type strain sequencing project: providing services to taxonomists for standard genome sequencing and annotation.</title>
        <authorList>
            <consortium name="The Broad Institute Genomics Platform"/>
            <consortium name="The Broad Institute Genome Sequencing Center for Infectious Disease"/>
            <person name="Wu L."/>
            <person name="Ma J."/>
        </authorList>
    </citation>
    <scope>NUCLEOTIDE SEQUENCE [LARGE SCALE GENOMIC DNA]</scope>
    <source>
        <strain evidence="2">KCTC 42087</strain>
    </source>
</reference>
<evidence type="ECO:0000313" key="2">
    <source>
        <dbReference type="Proteomes" id="UP001596074"/>
    </source>
</evidence>
<dbReference type="RefSeq" id="WP_378293604.1">
    <property type="nucleotide sequence ID" value="NZ_JBHSON010000242.1"/>
</dbReference>
<name>A0ABW1AKA1_9ACTN</name>
<dbReference type="EMBL" id="JBHSON010000242">
    <property type="protein sequence ID" value="MFC5754986.1"/>
    <property type="molecule type" value="Genomic_DNA"/>
</dbReference>
<keyword evidence="2" id="KW-1185">Reference proteome</keyword>
<protein>
    <submittedName>
        <fullName evidence="1">Uncharacterized protein</fullName>
    </submittedName>
</protein>
<organism evidence="1 2">
    <name type="scientific">Actinomadura rugatobispora</name>
    <dbReference type="NCBI Taxonomy" id="1994"/>
    <lineage>
        <taxon>Bacteria</taxon>
        <taxon>Bacillati</taxon>
        <taxon>Actinomycetota</taxon>
        <taxon>Actinomycetes</taxon>
        <taxon>Streptosporangiales</taxon>
        <taxon>Thermomonosporaceae</taxon>
        <taxon>Actinomadura</taxon>
    </lineage>
</organism>
<dbReference type="Proteomes" id="UP001596074">
    <property type="component" value="Unassembled WGS sequence"/>
</dbReference>
<sequence>MDISPDASAAPSFTDRWKRRWACRRLDRLARELRRQGWATERRYGQEPPVLHVFSKNAPVVGDSILVVRGPGLWWFQSSTGAWLGQCTQPWRAADSVTALLGVWGITTGGRWGAS</sequence>
<comment type="caution">
    <text evidence="1">The sequence shown here is derived from an EMBL/GenBank/DDBJ whole genome shotgun (WGS) entry which is preliminary data.</text>
</comment>
<evidence type="ECO:0000313" key="1">
    <source>
        <dbReference type="EMBL" id="MFC5754986.1"/>
    </source>
</evidence>
<proteinExistence type="predicted"/>